<keyword evidence="3" id="KW-1185">Reference proteome</keyword>
<name>A0AA88PF45_9TELE</name>
<organism evidence="2 3">
    <name type="scientific">Cirrhinus molitorella</name>
    <name type="common">mud carp</name>
    <dbReference type="NCBI Taxonomy" id="172907"/>
    <lineage>
        <taxon>Eukaryota</taxon>
        <taxon>Metazoa</taxon>
        <taxon>Chordata</taxon>
        <taxon>Craniata</taxon>
        <taxon>Vertebrata</taxon>
        <taxon>Euteleostomi</taxon>
        <taxon>Actinopterygii</taxon>
        <taxon>Neopterygii</taxon>
        <taxon>Teleostei</taxon>
        <taxon>Ostariophysi</taxon>
        <taxon>Cypriniformes</taxon>
        <taxon>Cyprinidae</taxon>
        <taxon>Labeoninae</taxon>
        <taxon>Labeonini</taxon>
        <taxon>Cirrhinus</taxon>
    </lineage>
</organism>
<sequence>MTSADWCVNLPPEGARTLPSRAVCLLCPTAGVRGHRAHQLLRKSSASHAAGSDARGKAAPLGALPARQEPPNTSGGSE</sequence>
<reference evidence="2" key="1">
    <citation type="submission" date="2023-08" db="EMBL/GenBank/DDBJ databases">
        <title>Chromosome-level Genome Assembly of mud carp (Cirrhinus molitorella).</title>
        <authorList>
            <person name="Liu H."/>
        </authorList>
    </citation>
    <scope>NUCLEOTIDE SEQUENCE</scope>
    <source>
        <strain evidence="2">Prfri</strain>
        <tissue evidence="2">Muscle</tissue>
    </source>
</reference>
<evidence type="ECO:0000313" key="3">
    <source>
        <dbReference type="Proteomes" id="UP001187343"/>
    </source>
</evidence>
<accession>A0AA88PF45</accession>
<gene>
    <name evidence="2" type="ORF">Q8A67_022125</name>
</gene>
<feature type="region of interest" description="Disordered" evidence="1">
    <location>
        <begin position="41"/>
        <end position="78"/>
    </location>
</feature>
<dbReference type="Proteomes" id="UP001187343">
    <property type="component" value="Unassembled WGS sequence"/>
</dbReference>
<dbReference type="EMBL" id="JAUYZG010000022">
    <property type="protein sequence ID" value="KAK2872228.1"/>
    <property type="molecule type" value="Genomic_DNA"/>
</dbReference>
<dbReference type="AlphaFoldDB" id="A0AA88PF45"/>
<protein>
    <submittedName>
        <fullName evidence="2">Uncharacterized protein</fullName>
    </submittedName>
</protein>
<comment type="caution">
    <text evidence="2">The sequence shown here is derived from an EMBL/GenBank/DDBJ whole genome shotgun (WGS) entry which is preliminary data.</text>
</comment>
<proteinExistence type="predicted"/>
<evidence type="ECO:0000256" key="1">
    <source>
        <dbReference type="SAM" id="MobiDB-lite"/>
    </source>
</evidence>
<evidence type="ECO:0000313" key="2">
    <source>
        <dbReference type="EMBL" id="KAK2872228.1"/>
    </source>
</evidence>